<dbReference type="PANTHER" id="PTHR43280">
    <property type="entry name" value="ARAC-FAMILY TRANSCRIPTIONAL REGULATOR"/>
    <property type="match status" value="1"/>
</dbReference>
<dbReference type="SMART" id="SM00342">
    <property type="entry name" value="HTH_ARAC"/>
    <property type="match status" value="1"/>
</dbReference>
<dbReference type="Pfam" id="PF02311">
    <property type="entry name" value="AraC_binding"/>
    <property type="match status" value="1"/>
</dbReference>
<reference evidence="5" key="1">
    <citation type="journal article" date="2021" name="PeerJ">
        <title>Extensive microbial diversity within the chicken gut microbiome revealed by metagenomics and culture.</title>
        <authorList>
            <person name="Gilroy R."/>
            <person name="Ravi A."/>
            <person name="Getino M."/>
            <person name="Pursley I."/>
            <person name="Horton D.L."/>
            <person name="Alikhan N.F."/>
            <person name="Baker D."/>
            <person name="Gharbi K."/>
            <person name="Hall N."/>
            <person name="Watson M."/>
            <person name="Adriaenssens E.M."/>
            <person name="Foster-Nyarko E."/>
            <person name="Jarju S."/>
            <person name="Secka A."/>
            <person name="Antonio M."/>
            <person name="Oren A."/>
            <person name="Chaudhuri R.R."/>
            <person name="La Ragione R."/>
            <person name="Hildebrand F."/>
            <person name="Pallen M.J."/>
        </authorList>
    </citation>
    <scope>NUCLEOTIDE SEQUENCE</scope>
    <source>
        <strain evidence="5">ChiHjej12B11-1927</strain>
    </source>
</reference>
<dbReference type="InterPro" id="IPR009057">
    <property type="entry name" value="Homeodomain-like_sf"/>
</dbReference>
<dbReference type="PANTHER" id="PTHR43280:SF28">
    <property type="entry name" value="HTH-TYPE TRANSCRIPTIONAL ACTIVATOR RHAS"/>
    <property type="match status" value="1"/>
</dbReference>
<dbReference type="GO" id="GO:0043565">
    <property type="term" value="F:sequence-specific DNA binding"/>
    <property type="evidence" value="ECO:0007669"/>
    <property type="project" value="InterPro"/>
</dbReference>
<gene>
    <name evidence="5" type="ORF">H9738_03940</name>
</gene>
<proteinExistence type="predicted"/>
<dbReference type="AlphaFoldDB" id="A0A9D1VKB5"/>
<dbReference type="EMBL" id="DXFG01000077">
    <property type="protein sequence ID" value="HIX37006.1"/>
    <property type="molecule type" value="Genomic_DNA"/>
</dbReference>
<dbReference type="Gene3D" id="1.10.10.60">
    <property type="entry name" value="Homeodomain-like"/>
    <property type="match status" value="2"/>
</dbReference>
<dbReference type="CDD" id="cd02208">
    <property type="entry name" value="cupin_RmlC-like"/>
    <property type="match status" value="1"/>
</dbReference>
<dbReference type="Pfam" id="PF12833">
    <property type="entry name" value="HTH_18"/>
    <property type="match status" value="1"/>
</dbReference>
<comment type="caution">
    <text evidence="5">The sequence shown here is derived from an EMBL/GenBank/DDBJ whole genome shotgun (WGS) entry which is preliminary data.</text>
</comment>
<evidence type="ECO:0000313" key="5">
    <source>
        <dbReference type="EMBL" id="HIX37006.1"/>
    </source>
</evidence>
<protein>
    <submittedName>
        <fullName evidence="5">AraC family transcriptional regulator</fullName>
    </submittedName>
</protein>
<organism evidence="5 6">
    <name type="scientific">Candidatus Blautia pullistercoris</name>
    <dbReference type="NCBI Taxonomy" id="2838499"/>
    <lineage>
        <taxon>Bacteria</taxon>
        <taxon>Bacillati</taxon>
        <taxon>Bacillota</taxon>
        <taxon>Clostridia</taxon>
        <taxon>Lachnospirales</taxon>
        <taxon>Lachnospiraceae</taxon>
        <taxon>Blautia</taxon>
    </lineage>
</organism>
<dbReference type="Proteomes" id="UP000824230">
    <property type="component" value="Unassembled WGS sequence"/>
</dbReference>
<dbReference type="InterPro" id="IPR018060">
    <property type="entry name" value="HTH_AraC"/>
</dbReference>
<accession>A0A9D1VKB5</accession>
<dbReference type="InterPro" id="IPR037923">
    <property type="entry name" value="HTH-like"/>
</dbReference>
<dbReference type="SUPFAM" id="SSF51215">
    <property type="entry name" value="Regulatory protein AraC"/>
    <property type="match status" value="1"/>
</dbReference>
<evidence type="ECO:0000313" key="6">
    <source>
        <dbReference type="Proteomes" id="UP000824230"/>
    </source>
</evidence>
<dbReference type="InterPro" id="IPR014710">
    <property type="entry name" value="RmlC-like_jellyroll"/>
</dbReference>
<reference evidence="5" key="2">
    <citation type="submission" date="2021-04" db="EMBL/GenBank/DDBJ databases">
        <authorList>
            <person name="Gilroy R."/>
        </authorList>
    </citation>
    <scope>NUCLEOTIDE SEQUENCE</scope>
    <source>
        <strain evidence="5">ChiHjej12B11-1927</strain>
    </source>
</reference>
<keyword evidence="3" id="KW-0804">Transcription</keyword>
<evidence type="ECO:0000259" key="4">
    <source>
        <dbReference type="PROSITE" id="PS01124"/>
    </source>
</evidence>
<keyword evidence="1" id="KW-0805">Transcription regulation</keyword>
<sequence length="298" mass="34883">MSYKILTDDTLRETMNHGDSRYPFAYYPENIWQFDFHRIDWHWHYELELLYGARGSVVCLAGTKRIELREGQGIFINSGVLHRYEVSEDTFSPNIVFSPTLLAAENTLIYSKYIRPVINSGIPYQVLDPYISWQKEILEILEQVFAIQETEEKNELRTLQRLFEIWELFTLHLDLRSDSLKKRGMNHKQAKLQTMMQYIHDHYREEITLEMIAGSAAVSKSSALHIFQSGIRTSPVAYLISYRLSQAAEQLYTTQKSVSAIAEETGFASTGYFCRKFRQHYHMSANEYRKTKLSLPHV</sequence>
<feature type="domain" description="HTH araC/xylS-type" evidence="4">
    <location>
        <begin position="193"/>
        <end position="291"/>
    </location>
</feature>
<evidence type="ECO:0000256" key="2">
    <source>
        <dbReference type="ARBA" id="ARBA00023125"/>
    </source>
</evidence>
<evidence type="ECO:0000256" key="3">
    <source>
        <dbReference type="ARBA" id="ARBA00023163"/>
    </source>
</evidence>
<dbReference type="InterPro" id="IPR003313">
    <property type="entry name" value="AraC-bd"/>
</dbReference>
<dbReference type="GO" id="GO:0003700">
    <property type="term" value="F:DNA-binding transcription factor activity"/>
    <property type="evidence" value="ECO:0007669"/>
    <property type="project" value="InterPro"/>
</dbReference>
<dbReference type="Gene3D" id="2.60.120.10">
    <property type="entry name" value="Jelly Rolls"/>
    <property type="match status" value="1"/>
</dbReference>
<name>A0A9D1VKB5_9FIRM</name>
<keyword evidence="2" id="KW-0238">DNA-binding</keyword>
<evidence type="ECO:0000256" key="1">
    <source>
        <dbReference type="ARBA" id="ARBA00023015"/>
    </source>
</evidence>
<dbReference type="SUPFAM" id="SSF46689">
    <property type="entry name" value="Homeodomain-like"/>
    <property type="match status" value="1"/>
</dbReference>
<dbReference type="PROSITE" id="PS01124">
    <property type="entry name" value="HTH_ARAC_FAMILY_2"/>
    <property type="match status" value="1"/>
</dbReference>